<dbReference type="EMBL" id="JPHD02000143">
    <property type="protein sequence ID" value="KGE50350.1"/>
    <property type="molecule type" value="Genomic_DNA"/>
</dbReference>
<evidence type="ECO:0000313" key="2">
    <source>
        <dbReference type="Proteomes" id="UP000028012"/>
    </source>
</evidence>
<evidence type="ECO:0000313" key="1">
    <source>
        <dbReference type="EMBL" id="KGE50350.1"/>
    </source>
</evidence>
<dbReference type="Proteomes" id="UP000028012">
    <property type="component" value="Unassembled WGS sequence"/>
</dbReference>
<reference evidence="1 2" key="1">
    <citation type="submission" date="2014-09" db="EMBL/GenBank/DDBJ databases">
        <title>A draft genome sequence for Xanthomonas axonopodis pv. vasculorum NCPPB 900.</title>
        <authorList>
            <person name="Harrison J."/>
            <person name="Studholme D.J."/>
        </authorList>
    </citation>
    <scope>NUCLEOTIDE SEQUENCE [LARGE SCALE GENOMIC DNA]</scope>
    <source>
        <strain evidence="1 2">NCPPB 900</strain>
    </source>
</reference>
<protein>
    <submittedName>
        <fullName evidence="1">Uncharacterized protein</fullName>
    </submittedName>
</protein>
<dbReference type="HOGENOM" id="CLU_2108046_0_0_6"/>
<sequence>MSPYEAALQWIMSNPGSGSANSLAKLMLSLWNSRCAFAVSECVWNLDGARSELALRAIERYLKEGETPEFNRVCEQIHEAHPRLWELGDAASRAKAELREKWELEDRRNEDEEQN</sequence>
<gene>
    <name evidence="1" type="ORF">GW15_0221545</name>
</gene>
<dbReference type="AlphaFoldDB" id="A0A098PTK9"/>
<organism evidence="1 2">
    <name type="scientific">Xanthomonas axonopodis pv. vasculorum</name>
    <dbReference type="NCBI Taxonomy" id="325777"/>
    <lineage>
        <taxon>Bacteria</taxon>
        <taxon>Pseudomonadati</taxon>
        <taxon>Pseudomonadota</taxon>
        <taxon>Gammaproteobacteria</taxon>
        <taxon>Lysobacterales</taxon>
        <taxon>Lysobacteraceae</taxon>
        <taxon>Xanthomonas</taxon>
    </lineage>
</organism>
<accession>A0A098PTK9</accession>
<dbReference type="RefSeq" id="WP_042825184.1">
    <property type="nucleotide sequence ID" value="NZ_KN173626.1"/>
</dbReference>
<comment type="caution">
    <text evidence="1">The sequence shown here is derived from an EMBL/GenBank/DDBJ whole genome shotgun (WGS) entry which is preliminary data.</text>
</comment>
<proteinExistence type="predicted"/>
<dbReference type="STRING" id="325777.GW15_0221545"/>
<name>A0A098PTK9_9XANT</name>